<evidence type="ECO:0000313" key="2">
    <source>
        <dbReference type="EnsemblPlants" id="PNT65663"/>
    </source>
</evidence>
<dbReference type="SUPFAM" id="SSF54001">
    <property type="entry name" value="Cysteine proteinases"/>
    <property type="match status" value="1"/>
</dbReference>
<dbReference type="HOGENOM" id="CLU_1070954_0_0_1"/>
<dbReference type="GeneID" id="100833909"/>
<dbReference type="PANTHER" id="PTHR33018:SF34">
    <property type="entry name" value="OS02G0472350 PROTEIN"/>
    <property type="match status" value="1"/>
</dbReference>
<dbReference type="EnsemblPlants" id="PNT65663">
    <property type="protein sequence ID" value="PNT65663"/>
    <property type="gene ID" value="BRADI_3g00460v3"/>
</dbReference>
<dbReference type="Gramene" id="PNT65663">
    <property type="protein sequence ID" value="PNT65663"/>
    <property type="gene ID" value="BRADI_3g00460v3"/>
</dbReference>
<evidence type="ECO:0000313" key="3">
    <source>
        <dbReference type="Proteomes" id="UP000008810"/>
    </source>
</evidence>
<organism evidence="2">
    <name type="scientific">Brachypodium distachyon</name>
    <name type="common">Purple false brome</name>
    <name type="synonym">Trachynia distachya</name>
    <dbReference type="NCBI Taxonomy" id="15368"/>
    <lineage>
        <taxon>Eukaryota</taxon>
        <taxon>Viridiplantae</taxon>
        <taxon>Streptophyta</taxon>
        <taxon>Embryophyta</taxon>
        <taxon>Tracheophyta</taxon>
        <taxon>Spermatophyta</taxon>
        <taxon>Magnoliopsida</taxon>
        <taxon>Liliopsida</taxon>
        <taxon>Poales</taxon>
        <taxon>Poaceae</taxon>
        <taxon>BOP clade</taxon>
        <taxon>Pooideae</taxon>
        <taxon>Stipodae</taxon>
        <taxon>Brachypodieae</taxon>
        <taxon>Brachypodium</taxon>
    </lineage>
</organism>
<dbReference type="eggNOG" id="ENOG502QWJJ">
    <property type="taxonomic scope" value="Eukaryota"/>
</dbReference>
<dbReference type="InterPro" id="IPR038765">
    <property type="entry name" value="Papain-like_cys_pep_sf"/>
</dbReference>
<reference evidence="1" key="2">
    <citation type="submission" date="2017-06" db="EMBL/GenBank/DDBJ databases">
        <title>WGS assembly of Brachypodium distachyon.</title>
        <authorList>
            <consortium name="The International Brachypodium Initiative"/>
            <person name="Lucas S."/>
            <person name="Harmon-Smith M."/>
            <person name="Lail K."/>
            <person name="Tice H."/>
            <person name="Grimwood J."/>
            <person name="Bruce D."/>
            <person name="Barry K."/>
            <person name="Shu S."/>
            <person name="Lindquist E."/>
            <person name="Wang M."/>
            <person name="Pitluck S."/>
            <person name="Vogel J.P."/>
            <person name="Garvin D.F."/>
            <person name="Mockler T.C."/>
            <person name="Schmutz J."/>
            <person name="Rokhsar D."/>
            <person name="Bevan M.W."/>
        </authorList>
    </citation>
    <scope>NUCLEOTIDE SEQUENCE</scope>
    <source>
        <strain evidence="1">Bd21</strain>
    </source>
</reference>
<dbReference type="RefSeq" id="XP_003573953.1">
    <property type="nucleotide sequence ID" value="XM_003573905.3"/>
</dbReference>
<gene>
    <name evidence="2" type="primary">LOC100833909</name>
    <name evidence="1" type="ORF">BRADI_3g00460v3</name>
</gene>
<dbReference type="OrthoDB" id="680264at2759"/>
<dbReference type="Gene3D" id="3.40.395.10">
    <property type="entry name" value="Adenoviral Proteinase, Chain A"/>
    <property type="match status" value="1"/>
</dbReference>
<dbReference type="Proteomes" id="UP000008810">
    <property type="component" value="Chromosome 3"/>
</dbReference>
<protein>
    <recommendedName>
        <fullName evidence="4">Ubiquitin-like protease family profile domain-containing protein</fullName>
    </recommendedName>
</protein>
<sequence length="303" mass="35155">MAPWWTNLKKLFREHDLEKNGEYVPGEPFLTEYELKNVSPRCRDLHSYYLQVFQRQQGINLSIEHHHFHHSDGALSITVPWSDLWNLYNLKELNASLMRCWTLHLIKIFEEEEFPIGFMDPHWMSGQSIEADRNKSRNYVADALAAHTQRGKEMIIVAYYSVEYDHCIMIAIFPSENSVSYLDSTQGNNWSNVAEFIDEAWSLARDKKGLESGNPKLSHDFEGMCLRKQVLVECGFSVCHKMLSFVENIFAEEKITKTMLVECDMKKIRNQLCDFLMEELDASSSELVTSKLEECSLASSMSE</sequence>
<dbReference type="EMBL" id="CM000882">
    <property type="protein sequence ID" value="KQJ92750.1"/>
    <property type="molecule type" value="Genomic_DNA"/>
</dbReference>
<reference evidence="1 2" key="1">
    <citation type="journal article" date="2010" name="Nature">
        <title>Genome sequencing and analysis of the model grass Brachypodium distachyon.</title>
        <authorList>
            <consortium name="International Brachypodium Initiative"/>
        </authorList>
    </citation>
    <scope>NUCLEOTIDE SEQUENCE [LARGE SCALE GENOMIC DNA]</scope>
    <source>
        <strain evidence="1">Bd21</strain>
        <strain evidence="2">cv. Bd21</strain>
    </source>
</reference>
<dbReference type="PANTHER" id="PTHR33018">
    <property type="entry name" value="OS10G0338966 PROTEIN-RELATED"/>
    <property type="match status" value="1"/>
</dbReference>
<dbReference type="Gramene" id="KQJ92750">
    <property type="protein sequence ID" value="KQJ92750"/>
    <property type="gene ID" value="BRADI_3g00460v3"/>
</dbReference>
<dbReference type="EMBL" id="CM000882">
    <property type="protein sequence ID" value="PNT65663.1"/>
    <property type="molecule type" value="Genomic_DNA"/>
</dbReference>
<dbReference type="EnsemblPlants" id="KQJ92750">
    <property type="protein sequence ID" value="KQJ92750"/>
    <property type="gene ID" value="BRADI_3g00460v3"/>
</dbReference>
<name>I1HW07_BRADI</name>
<reference evidence="2" key="3">
    <citation type="submission" date="2018-08" db="UniProtKB">
        <authorList>
            <consortium name="EnsemblPlants"/>
        </authorList>
    </citation>
    <scope>IDENTIFICATION</scope>
    <source>
        <strain evidence="2">cv. Bd21</strain>
    </source>
</reference>
<dbReference type="OMA" id="CIMIAIF"/>
<dbReference type="KEGG" id="bdi:100833909"/>
<accession>I1HW07</accession>
<proteinExistence type="predicted"/>
<dbReference type="AlphaFoldDB" id="I1HW07"/>
<dbReference type="RefSeq" id="XP_010233647.1">
    <property type="nucleotide sequence ID" value="XM_010235345.2"/>
</dbReference>
<dbReference type="ExpressionAtlas" id="I1HW07">
    <property type="expression patterns" value="baseline"/>
</dbReference>
<evidence type="ECO:0008006" key="4">
    <source>
        <dbReference type="Google" id="ProtNLM"/>
    </source>
</evidence>
<evidence type="ECO:0000313" key="1">
    <source>
        <dbReference type="EMBL" id="KQJ92750.1"/>
    </source>
</evidence>
<keyword evidence="3" id="KW-1185">Reference proteome</keyword>